<dbReference type="Pfam" id="PF11306">
    <property type="entry name" value="DUF3108"/>
    <property type="match status" value="1"/>
</dbReference>
<evidence type="ECO:0000313" key="3">
    <source>
        <dbReference type="Proteomes" id="UP000321750"/>
    </source>
</evidence>
<protein>
    <recommendedName>
        <fullName evidence="4">DUF3108 domain-containing protein</fullName>
    </recommendedName>
</protein>
<evidence type="ECO:0008006" key="4">
    <source>
        <dbReference type="Google" id="ProtNLM"/>
    </source>
</evidence>
<comment type="caution">
    <text evidence="2">The sequence shown here is derived from an EMBL/GenBank/DDBJ whole genome shotgun (WGS) entry which is preliminary data.</text>
</comment>
<dbReference type="Proteomes" id="UP000321750">
    <property type="component" value="Unassembled WGS sequence"/>
</dbReference>
<proteinExistence type="predicted"/>
<gene>
    <name evidence="2" type="ORF">MGN01_09930</name>
</gene>
<accession>A0A512JGQ6</accession>
<name>A0A512JGQ6_9HYPH</name>
<keyword evidence="1" id="KW-0732">Signal</keyword>
<feature type="chain" id="PRO_5022225987" description="DUF3108 domain-containing protein" evidence="1">
    <location>
        <begin position="30"/>
        <end position="304"/>
    </location>
</feature>
<dbReference type="EMBL" id="BJZV01000004">
    <property type="protein sequence ID" value="GEP09148.1"/>
    <property type="molecule type" value="Genomic_DNA"/>
</dbReference>
<keyword evidence="3" id="KW-1185">Reference proteome</keyword>
<evidence type="ECO:0000256" key="1">
    <source>
        <dbReference type="SAM" id="SignalP"/>
    </source>
</evidence>
<evidence type="ECO:0000313" key="2">
    <source>
        <dbReference type="EMBL" id="GEP09148.1"/>
    </source>
</evidence>
<sequence>MTMCALPAPRAALISAALLCGLAGGSAEARPRAAKAPPGGTGVVVDYGVNLAGFPIGTAQLSGAFQGSRYSMDVSAQLTGLVGAVTGGQGSARASGAMADKPLPNAFSIATRTTNSGIAVRMSLANGNVSRAEVIPPLPDMGDRVPVTAAAKRGIVDPASALLMPAHGRGELTDPANCNRTLPIFDGATRFNVVLSYAETRQVEKPGYSGPVLVCNARYVAIGGHRPDRPGVKFMEDNRDMSVWLAPVEGSRVLVPMRISVRTTVGTNIIEATRWTRSGAPTGTAGRTQAAPEGAMVQASLAGQ</sequence>
<reference evidence="2 3" key="1">
    <citation type="submission" date="2019-07" db="EMBL/GenBank/DDBJ databases">
        <title>Whole genome shotgun sequence of Methylobacterium gnaphalii NBRC 107716.</title>
        <authorList>
            <person name="Hosoyama A."/>
            <person name="Uohara A."/>
            <person name="Ohji S."/>
            <person name="Ichikawa N."/>
        </authorList>
    </citation>
    <scope>NUCLEOTIDE SEQUENCE [LARGE SCALE GENOMIC DNA]</scope>
    <source>
        <strain evidence="2 3">NBRC 107716</strain>
    </source>
</reference>
<dbReference type="InterPro" id="IPR021457">
    <property type="entry name" value="DUF3108"/>
</dbReference>
<feature type="signal peptide" evidence="1">
    <location>
        <begin position="1"/>
        <end position="29"/>
    </location>
</feature>
<organism evidence="2 3">
    <name type="scientific">Methylobacterium gnaphalii</name>
    <dbReference type="NCBI Taxonomy" id="1010610"/>
    <lineage>
        <taxon>Bacteria</taxon>
        <taxon>Pseudomonadati</taxon>
        <taxon>Pseudomonadota</taxon>
        <taxon>Alphaproteobacteria</taxon>
        <taxon>Hyphomicrobiales</taxon>
        <taxon>Methylobacteriaceae</taxon>
        <taxon>Methylobacterium</taxon>
    </lineage>
</organism>
<dbReference type="AlphaFoldDB" id="A0A512JGQ6"/>